<keyword evidence="2" id="KW-1185">Reference proteome</keyword>
<evidence type="ECO:0000313" key="1">
    <source>
        <dbReference type="EMBL" id="TGO31409.1"/>
    </source>
</evidence>
<name>A0A4Z1G8N8_9HELO</name>
<evidence type="ECO:0000313" key="2">
    <source>
        <dbReference type="Proteomes" id="UP000297814"/>
    </source>
</evidence>
<dbReference type="Proteomes" id="UP000297814">
    <property type="component" value="Unassembled WGS sequence"/>
</dbReference>
<proteinExistence type="predicted"/>
<accession>A0A4Z1G8N8</accession>
<comment type="caution">
    <text evidence="1">The sequence shown here is derived from an EMBL/GenBank/DDBJ whole genome shotgun (WGS) entry which is preliminary data.</text>
</comment>
<dbReference type="AlphaFoldDB" id="A0A4Z1G8N8"/>
<reference evidence="1 2" key="1">
    <citation type="submission" date="2017-12" db="EMBL/GenBank/DDBJ databases">
        <title>Comparative genomics of Botrytis spp.</title>
        <authorList>
            <person name="Valero-Jimenez C.A."/>
            <person name="Tapia P."/>
            <person name="Veloso J."/>
            <person name="Silva-Moreno E."/>
            <person name="Staats M."/>
            <person name="Valdes J.H."/>
            <person name="Van Kan J.A.L."/>
        </authorList>
    </citation>
    <scope>NUCLEOTIDE SEQUENCE [LARGE SCALE GENOMIC DNA]</scope>
    <source>
        <strain evidence="1 2">Bh0001</strain>
    </source>
</reference>
<organism evidence="1 2">
    <name type="scientific">Botrytis hyacinthi</name>
    <dbReference type="NCBI Taxonomy" id="278943"/>
    <lineage>
        <taxon>Eukaryota</taxon>
        <taxon>Fungi</taxon>
        <taxon>Dikarya</taxon>
        <taxon>Ascomycota</taxon>
        <taxon>Pezizomycotina</taxon>
        <taxon>Leotiomycetes</taxon>
        <taxon>Helotiales</taxon>
        <taxon>Sclerotiniaceae</taxon>
        <taxon>Botrytis</taxon>
    </lineage>
</organism>
<gene>
    <name evidence="1" type="ORF">BHYA_0930g00020</name>
</gene>
<protein>
    <submittedName>
        <fullName evidence="1">Uncharacterized protein</fullName>
    </submittedName>
</protein>
<sequence>MAYPIAVKHEQPINFVSALVFTIILRLDTTVAAKGLSRAEKLKGIPITMARVEAVLRIVPYALMEMSAVVREATDDQVTTIDIIIYMTLILGGQRSDEAIGDWWQGLASAVS</sequence>
<dbReference type="EMBL" id="PQXK01000925">
    <property type="protein sequence ID" value="TGO31409.1"/>
    <property type="molecule type" value="Genomic_DNA"/>
</dbReference>